<keyword evidence="5 6" id="KW-0067">ATP-binding</keyword>
<dbReference type="InterPro" id="IPR000719">
    <property type="entry name" value="Prot_kinase_dom"/>
</dbReference>
<dbReference type="SMART" id="SM00220">
    <property type="entry name" value="S_TKc"/>
    <property type="match status" value="1"/>
</dbReference>
<organism evidence="9 10">
    <name type="scientific">Euplotes crassus</name>
    <dbReference type="NCBI Taxonomy" id="5936"/>
    <lineage>
        <taxon>Eukaryota</taxon>
        <taxon>Sar</taxon>
        <taxon>Alveolata</taxon>
        <taxon>Ciliophora</taxon>
        <taxon>Intramacronucleata</taxon>
        <taxon>Spirotrichea</taxon>
        <taxon>Hypotrichia</taxon>
        <taxon>Euplotida</taxon>
        <taxon>Euplotidae</taxon>
        <taxon>Moneuplotes</taxon>
    </lineage>
</organism>
<keyword evidence="10" id="KW-1185">Reference proteome</keyword>
<protein>
    <recommendedName>
        <fullName evidence="8">Protein kinase domain-containing protein</fullName>
    </recommendedName>
</protein>
<dbReference type="PANTHER" id="PTHR24346:SF82">
    <property type="entry name" value="KP78A-RELATED"/>
    <property type="match status" value="1"/>
</dbReference>
<sequence length="462" mass="52541">MATCGNWNILRLLGKGGFGEVFLAQHKTEGNKAALKLIPRNEDEYSEESAAHEVNIMKCLNHSNVINLIEYDDKAYYIRPNGNSKPVYSLAMEVASGGELFDFIAETGYFSENVARYYFHQMCDALEHMHNNGISHRDLKPENILLDKDFNIKIADFGLASLKNQNDSFKGSGNYMAPEILLSQKYSGKCVDLFALGVILFVMVSKTPPFRKASHKDKQYILIGGNRPNKFWKHHSKNRPNGLEFFSADFRELVTLLISFNAMERPSLAEVKQTAWYNGSVPTHDEIKEEFLKRKSELEESLNQQSMDIPEEQASQRIFAGRSVHRGVGSDNEDEEEKVGEVNERVCQKYIPEFKRFTQFFSTSDPESLFHTLALFADEVASEYKFAKEEYSCAFTICKSEGEEDEEEDLVTITTNILDAGNETYCVEVVKDKGSRFAFSEIFGEMKEYFGGHLNATEPTED</sequence>
<evidence type="ECO:0000256" key="7">
    <source>
        <dbReference type="RuleBase" id="RU000304"/>
    </source>
</evidence>
<dbReference type="InterPro" id="IPR008271">
    <property type="entry name" value="Ser/Thr_kinase_AS"/>
</dbReference>
<feature type="binding site" evidence="6">
    <location>
        <position position="36"/>
    </location>
    <ligand>
        <name>ATP</name>
        <dbReference type="ChEBI" id="CHEBI:30616"/>
    </ligand>
</feature>
<dbReference type="PANTHER" id="PTHR24346">
    <property type="entry name" value="MAP/MICROTUBULE AFFINITY-REGULATING KINASE"/>
    <property type="match status" value="1"/>
</dbReference>
<dbReference type="PROSITE" id="PS00107">
    <property type="entry name" value="PROTEIN_KINASE_ATP"/>
    <property type="match status" value="1"/>
</dbReference>
<dbReference type="InterPro" id="IPR017441">
    <property type="entry name" value="Protein_kinase_ATP_BS"/>
</dbReference>
<dbReference type="Pfam" id="PF00069">
    <property type="entry name" value="Pkinase"/>
    <property type="match status" value="1"/>
</dbReference>
<dbReference type="Gene3D" id="1.10.510.10">
    <property type="entry name" value="Transferase(Phosphotransferase) domain 1"/>
    <property type="match status" value="1"/>
</dbReference>
<dbReference type="AlphaFoldDB" id="A0AAD1UJ04"/>
<accession>A0AAD1UJ04</accession>
<dbReference type="GO" id="GO:0035556">
    <property type="term" value="P:intracellular signal transduction"/>
    <property type="evidence" value="ECO:0007669"/>
    <property type="project" value="TreeGrafter"/>
</dbReference>
<dbReference type="GO" id="GO:0004674">
    <property type="term" value="F:protein serine/threonine kinase activity"/>
    <property type="evidence" value="ECO:0007669"/>
    <property type="project" value="UniProtKB-KW"/>
</dbReference>
<reference evidence="9" key="1">
    <citation type="submission" date="2023-07" db="EMBL/GenBank/DDBJ databases">
        <authorList>
            <consortium name="AG Swart"/>
            <person name="Singh M."/>
            <person name="Singh A."/>
            <person name="Seah K."/>
            <person name="Emmerich C."/>
        </authorList>
    </citation>
    <scope>NUCLEOTIDE SEQUENCE</scope>
    <source>
        <strain evidence="9">DP1</strain>
    </source>
</reference>
<keyword evidence="1 7" id="KW-0723">Serine/threonine-protein kinase</keyword>
<evidence type="ECO:0000313" key="9">
    <source>
        <dbReference type="EMBL" id="CAI2367835.1"/>
    </source>
</evidence>
<gene>
    <name evidence="9" type="ORF">ECRASSUSDP1_LOCUS9123</name>
</gene>
<feature type="domain" description="Protein kinase" evidence="8">
    <location>
        <begin position="7"/>
        <end position="277"/>
    </location>
</feature>
<name>A0AAD1UJ04_EUPCR</name>
<dbReference type="Proteomes" id="UP001295684">
    <property type="component" value="Unassembled WGS sequence"/>
</dbReference>
<keyword evidence="2" id="KW-0808">Transferase</keyword>
<keyword evidence="3 6" id="KW-0547">Nucleotide-binding</keyword>
<dbReference type="EMBL" id="CAMPGE010008954">
    <property type="protein sequence ID" value="CAI2367835.1"/>
    <property type="molecule type" value="Genomic_DNA"/>
</dbReference>
<evidence type="ECO:0000256" key="6">
    <source>
        <dbReference type="PROSITE-ProRule" id="PRU10141"/>
    </source>
</evidence>
<keyword evidence="4" id="KW-0418">Kinase</keyword>
<dbReference type="PROSITE" id="PS00108">
    <property type="entry name" value="PROTEIN_KINASE_ST"/>
    <property type="match status" value="1"/>
</dbReference>
<evidence type="ECO:0000313" key="10">
    <source>
        <dbReference type="Proteomes" id="UP001295684"/>
    </source>
</evidence>
<comment type="similarity">
    <text evidence="7">Belongs to the protein kinase superfamily.</text>
</comment>
<evidence type="ECO:0000256" key="4">
    <source>
        <dbReference type="ARBA" id="ARBA00022777"/>
    </source>
</evidence>
<evidence type="ECO:0000256" key="2">
    <source>
        <dbReference type="ARBA" id="ARBA00022679"/>
    </source>
</evidence>
<dbReference type="InterPro" id="IPR011009">
    <property type="entry name" value="Kinase-like_dom_sf"/>
</dbReference>
<dbReference type="SUPFAM" id="SSF56112">
    <property type="entry name" value="Protein kinase-like (PK-like)"/>
    <property type="match status" value="1"/>
</dbReference>
<dbReference type="GO" id="GO:0005737">
    <property type="term" value="C:cytoplasm"/>
    <property type="evidence" value="ECO:0007669"/>
    <property type="project" value="TreeGrafter"/>
</dbReference>
<evidence type="ECO:0000259" key="8">
    <source>
        <dbReference type="PROSITE" id="PS50011"/>
    </source>
</evidence>
<evidence type="ECO:0000256" key="5">
    <source>
        <dbReference type="ARBA" id="ARBA00022840"/>
    </source>
</evidence>
<proteinExistence type="inferred from homology"/>
<evidence type="ECO:0000256" key="1">
    <source>
        <dbReference type="ARBA" id="ARBA00022527"/>
    </source>
</evidence>
<comment type="caution">
    <text evidence="9">The sequence shown here is derived from an EMBL/GenBank/DDBJ whole genome shotgun (WGS) entry which is preliminary data.</text>
</comment>
<dbReference type="GO" id="GO:0005524">
    <property type="term" value="F:ATP binding"/>
    <property type="evidence" value="ECO:0007669"/>
    <property type="project" value="UniProtKB-UniRule"/>
</dbReference>
<evidence type="ECO:0000256" key="3">
    <source>
        <dbReference type="ARBA" id="ARBA00022741"/>
    </source>
</evidence>
<dbReference type="PROSITE" id="PS50011">
    <property type="entry name" value="PROTEIN_KINASE_DOM"/>
    <property type="match status" value="1"/>
</dbReference>